<dbReference type="Gene3D" id="2.40.170.20">
    <property type="entry name" value="TonB-dependent receptor, beta-barrel domain"/>
    <property type="match status" value="1"/>
</dbReference>
<dbReference type="Gene3D" id="2.60.40.1120">
    <property type="entry name" value="Carboxypeptidase-like, regulatory domain"/>
    <property type="match status" value="1"/>
</dbReference>
<evidence type="ECO:0000256" key="10">
    <source>
        <dbReference type="RuleBase" id="RU003357"/>
    </source>
</evidence>
<evidence type="ECO:0000313" key="13">
    <source>
        <dbReference type="EMBL" id="RFM23912.1"/>
    </source>
</evidence>
<evidence type="ECO:0000313" key="14">
    <source>
        <dbReference type="Proteomes" id="UP000266389"/>
    </source>
</evidence>
<dbReference type="Proteomes" id="UP000266389">
    <property type="component" value="Unassembled WGS sequence"/>
</dbReference>
<sequence length="1001" mass="111323">MRIFWIGLLVSALAWAQEEGRTRQRNRSQEKKESAAPTIQAVTIRGRVVGEDGEPLAGAYIRVRGTVQGSVAGVDGSFQIMLLSPKEPIELEVSYVGYEPQVISASLEEGQKGITITLRETGVQTQEVVISGSRVPEAVMQSPVTVLKMSAREILEAPGVSLFQNITFLKGAEQVSSSLTFQIVNTRGFNSTTNTRFVQRLDGIEMQAPILNFPVGMITNAGDLDVASVEFIPGPASALYGPNAFNGILNVYTKDPFHYPGLSASVRVGVNHSDRIDTTPQPLYDVAFRYAKVWNNRLGVKVYANFFDAHDWVASDPTDQGPYAGAVGRYAIPGPQNPGYNAVNIYGDEARVAPARVRAIAMNLGPSLGGGMPQDTNDLGFYLARTGYWEKDIIRYNARVLKGSLGIYYRLTDKLQLNYQTFASTGATVYQGVNRYSVREFVFTTHKVEVAGPDYRVWAYGAWENAGNSFDSRFAALNMLDSAKPHNAWMVQYVLTYTGQMRRIAQALGLDPDALGIPMGGDHAAARAFADSDRANRLADVMRQVGYPSQIIPLFQGEARPAPGSPRFEELKKAVVARPNFAAGGAQFFDKSSFYHIEGQYDLSRRVRFVQLLLGGNFRYFLTNSRGTILSDSAGPIGVWEGGGFIQAGKALWQERLRLLASIRYDKNMNFSGRFTPRIATIIALDKAQNHNLRLSYQTGFRMPTLQAQYIDLNVGSFKLIGGLRPSDEAYGIIGNNYSQESVNAFLDSLRARTRGSSNPSDYADLLRVLPITNVKPERVAALEIGTRHLLWNRLYIDLDYAYSRFTDFLGSIDFVGPRRYPQPDGSIVIGRLTPDSIAAGASANYNRYYNTSSVVFTHHAAIAVQYTISRQFFLNSNFTYADIILTEEAKVDKLIAQFNTPKYRANVSLSGRELTSSKRWGFMIGYRWINAYLFEESFHQRIIPTYQLVDLQISYKIPKWKSMFRVGGQNILNNRHVEVPGGPTLGSLYYVQFVYDPFMP</sequence>
<name>A0A395LZM1_9BACT</name>
<evidence type="ECO:0000256" key="9">
    <source>
        <dbReference type="ARBA" id="ARBA00023237"/>
    </source>
</evidence>
<dbReference type="Pfam" id="PF00593">
    <property type="entry name" value="TonB_dep_Rec_b-barrel"/>
    <property type="match status" value="1"/>
</dbReference>
<gene>
    <name evidence="13" type="ORF">D0433_08620</name>
</gene>
<dbReference type="GO" id="GO:0044718">
    <property type="term" value="P:siderophore transmembrane transport"/>
    <property type="evidence" value="ECO:0007669"/>
    <property type="project" value="TreeGrafter"/>
</dbReference>
<evidence type="ECO:0000259" key="11">
    <source>
        <dbReference type="Pfam" id="PF00593"/>
    </source>
</evidence>
<dbReference type="InterPro" id="IPR012910">
    <property type="entry name" value="Plug_dom"/>
</dbReference>
<evidence type="ECO:0000256" key="4">
    <source>
        <dbReference type="ARBA" id="ARBA00022692"/>
    </source>
</evidence>
<reference evidence="13 14" key="1">
    <citation type="journal article" date="2011" name="ISME J.">
        <title>Community ecology of hot spring cyanobacterial mats: predominant populations and their functional potential.</title>
        <authorList>
            <person name="Klatt C.G."/>
            <person name="Wood J.M."/>
            <person name="Rusch D.B."/>
            <person name="Bateson M.M."/>
            <person name="Hamamura N."/>
            <person name="Heidelberg J.F."/>
            <person name="Grossman A.R."/>
            <person name="Bhaya D."/>
            <person name="Cohan F.M."/>
            <person name="Kuhl M."/>
            <person name="Bryant D.A."/>
            <person name="Ward D.M."/>
        </authorList>
    </citation>
    <scope>NUCLEOTIDE SEQUENCE [LARGE SCALE GENOMIC DNA]</scope>
    <source>
        <strain evidence="13">OS</strain>
    </source>
</reference>
<dbReference type="Gene3D" id="2.170.130.10">
    <property type="entry name" value="TonB-dependent receptor, plug domain"/>
    <property type="match status" value="1"/>
</dbReference>
<dbReference type="Pfam" id="PF07715">
    <property type="entry name" value="Plug"/>
    <property type="match status" value="1"/>
</dbReference>
<dbReference type="InterPro" id="IPR039426">
    <property type="entry name" value="TonB-dep_rcpt-like"/>
</dbReference>
<dbReference type="EMBL" id="PHFL01000052">
    <property type="protein sequence ID" value="RFM23912.1"/>
    <property type="molecule type" value="Genomic_DNA"/>
</dbReference>
<evidence type="ECO:0000256" key="2">
    <source>
        <dbReference type="ARBA" id="ARBA00022448"/>
    </source>
</evidence>
<comment type="similarity">
    <text evidence="10">Belongs to the TonB-dependent receptor family.</text>
</comment>
<keyword evidence="5" id="KW-0732">Signal</keyword>
<dbReference type="InterPro" id="IPR036942">
    <property type="entry name" value="Beta-barrel_TonB_sf"/>
</dbReference>
<keyword evidence="7 10" id="KW-0472">Membrane</keyword>
<comment type="subcellular location">
    <subcellularLocation>
        <location evidence="1">Cell outer membrane</location>
        <topology evidence="1">Multi-pass membrane protein</topology>
    </subcellularLocation>
</comment>
<dbReference type="GO" id="GO:0009279">
    <property type="term" value="C:cell outer membrane"/>
    <property type="evidence" value="ECO:0007669"/>
    <property type="project" value="UniProtKB-SubCell"/>
</dbReference>
<dbReference type="AlphaFoldDB" id="A0A395LZM1"/>
<dbReference type="InterPro" id="IPR000531">
    <property type="entry name" value="Beta-barrel_TonB"/>
</dbReference>
<organism evidence="13 14">
    <name type="scientific">Candidatus Thermochlorobacter aerophilus</name>
    <dbReference type="NCBI Taxonomy" id="1868324"/>
    <lineage>
        <taxon>Bacteria</taxon>
        <taxon>Pseudomonadati</taxon>
        <taxon>Chlorobiota</taxon>
        <taxon>Chlorobiia</taxon>
        <taxon>Chlorobiales</taxon>
        <taxon>Candidatus Thermochlorobacteriaceae</taxon>
        <taxon>Candidatus Thermochlorobacter</taxon>
    </lineage>
</organism>
<evidence type="ECO:0000256" key="8">
    <source>
        <dbReference type="ARBA" id="ARBA00023170"/>
    </source>
</evidence>
<evidence type="ECO:0000256" key="1">
    <source>
        <dbReference type="ARBA" id="ARBA00004571"/>
    </source>
</evidence>
<dbReference type="SUPFAM" id="SSF56935">
    <property type="entry name" value="Porins"/>
    <property type="match status" value="1"/>
</dbReference>
<evidence type="ECO:0000259" key="12">
    <source>
        <dbReference type="Pfam" id="PF07715"/>
    </source>
</evidence>
<dbReference type="SUPFAM" id="SSF49464">
    <property type="entry name" value="Carboxypeptidase regulatory domain-like"/>
    <property type="match status" value="1"/>
</dbReference>
<dbReference type="PANTHER" id="PTHR30069:SF29">
    <property type="entry name" value="HEMOGLOBIN AND HEMOGLOBIN-HAPTOGLOBIN-BINDING PROTEIN 1-RELATED"/>
    <property type="match status" value="1"/>
</dbReference>
<evidence type="ECO:0000256" key="3">
    <source>
        <dbReference type="ARBA" id="ARBA00022452"/>
    </source>
</evidence>
<proteinExistence type="inferred from homology"/>
<comment type="caution">
    <text evidence="13">The sequence shown here is derived from an EMBL/GenBank/DDBJ whole genome shotgun (WGS) entry which is preliminary data.</text>
</comment>
<keyword evidence="9" id="KW-0998">Cell outer membrane</keyword>
<keyword evidence="4" id="KW-0812">Transmembrane</keyword>
<keyword evidence="6 10" id="KW-0798">TonB box</keyword>
<keyword evidence="2" id="KW-0813">Transport</keyword>
<dbReference type="GO" id="GO:0015344">
    <property type="term" value="F:siderophore uptake transmembrane transporter activity"/>
    <property type="evidence" value="ECO:0007669"/>
    <property type="project" value="TreeGrafter"/>
</dbReference>
<dbReference type="PANTHER" id="PTHR30069">
    <property type="entry name" value="TONB-DEPENDENT OUTER MEMBRANE RECEPTOR"/>
    <property type="match status" value="1"/>
</dbReference>
<keyword evidence="3" id="KW-1134">Transmembrane beta strand</keyword>
<evidence type="ECO:0000256" key="5">
    <source>
        <dbReference type="ARBA" id="ARBA00022729"/>
    </source>
</evidence>
<feature type="domain" description="TonB-dependent receptor plug" evidence="12">
    <location>
        <begin position="140"/>
        <end position="248"/>
    </location>
</feature>
<dbReference type="Pfam" id="PF13715">
    <property type="entry name" value="CarbopepD_reg_2"/>
    <property type="match status" value="1"/>
</dbReference>
<feature type="domain" description="TonB-dependent receptor-like beta-barrel" evidence="11">
    <location>
        <begin position="579"/>
        <end position="972"/>
    </location>
</feature>
<accession>A0A395LZM1</accession>
<protein>
    <submittedName>
        <fullName evidence="13">Uncharacterized protein</fullName>
    </submittedName>
</protein>
<dbReference type="InterPro" id="IPR037066">
    <property type="entry name" value="Plug_dom_sf"/>
</dbReference>
<keyword evidence="8" id="KW-0675">Receptor</keyword>
<dbReference type="InterPro" id="IPR008969">
    <property type="entry name" value="CarboxyPept-like_regulatory"/>
</dbReference>
<evidence type="ECO:0000256" key="6">
    <source>
        <dbReference type="ARBA" id="ARBA00023077"/>
    </source>
</evidence>
<evidence type="ECO:0000256" key="7">
    <source>
        <dbReference type="ARBA" id="ARBA00023136"/>
    </source>
</evidence>